<dbReference type="Gene3D" id="3.20.20.140">
    <property type="entry name" value="Metal-dependent hydrolases"/>
    <property type="match status" value="1"/>
</dbReference>
<evidence type="ECO:0000313" key="2">
    <source>
        <dbReference type="EMBL" id="KXB04906.1"/>
    </source>
</evidence>
<name>A0A133VEN9_9EURY</name>
<dbReference type="PATRIC" id="fig|1698277.3.peg.718"/>
<feature type="domain" description="Amidohydrolase-related" evidence="1">
    <location>
        <begin position="52"/>
        <end position="374"/>
    </location>
</feature>
<reference evidence="2 3" key="1">
    <citation type="journal article" date="2016" name="Sci. Rep.">
        <title>Metabolic traits of an uncultured archaeal lineage -MSBL1- from brine pools of the Red Sea.</title>
        <authorList>
            <person name="Mwirichia R."/>
            <person name="Alam I."/>
            <person name="Rashid M."/>
            <person name="Vinu M."/>
            <person name="Ba-Alawi W."/>
            <person name="Anthony Kamau A."/>
            <person name="Kamanda Ngugi D."/>
            <person name="Goker M."/>
            <person name="Klenk H.P."/>
            <person name="Bajic V."/>
            <person name="Stingl U."/>
        </authorList>
    </citation>
    <scope>NUCLEOTIDE SEQUENCE [LARGE SCALE GENOMIC DNA]</scope>
    <source>
        <strain evidence="2">SCGC-AAA261O19</strain>
    </source>
</reference>
<evidence type="ECO:0000313" key="3">
    <source>
        <dbReference type="Proteomes" id="UP000070076"/>
    </source>
</evidence>
<protein>
    <recommendedName>
        <fullName evidence="1">Amidohydrolase-related domain-containing protein</fullName>
    </recommendedName>
</protein>
<dbReference type="PANTHER" id="PTHR43794">
    <property type="entry name" value="AMINOHYDROLASE SSNA-RELATED"/>
    <property type="match status" value="1"/>
</dbReference>
<dbReference type="EMBL" id="LHYB01000007">
    <property type="protein sequence ID" value="KXB04906.1"/>
    <property type="molecule type" value="Genomic_DNA"/>
</dbReference>
<dbReference type="NCBIfam" id="NF005552">
    <property type="entry name" value="PRK07213.1"/>
    <property type="match status" value="1"/>
</dbReference>
<dbReference type="Proteomes" id="UP000070076">
    <property type="component" value="Unassembled WGS sequence"/>
</dbReference>
<comment type="caution">
    <text evidence="2">The sequence shown here is derived from an EMBL/GenBank/DDBJ whole genome shotgun (WGS) entry which is preliminary data.</text>
</comment>
<organism evidence="2 3">
    <name type="scientific">candidate division MSBL1 archaeon SCGC-AAA261O19</name>
    <dbReference type="NCBI Taxonomy" id="1698277"/>
    <lineage>
        <taxon>Archaea</taxon>
        <taxon>Methanobacteriati</taxon>
        <taxon>Methanobacteriota</taxon>
        <taxon>candidate division MSBL1</taxon>
    </lineage>
</organism>
<evidence type="ECO:0000259" key="1">
    <source>
        <dbReference type="Pfam" id="PF01979"/>
    </source>
</evidence>
<sequence length="385" mass="42379">MMMAEKVFSNGTILAGEELEAVKGYLTVRDGVVNEIGEGQPPKRGIDLHRGFIIPPFVNAHTHLADSVIKDIYAGRKQEDVVGARSEKFVALNSSSEEAKIKAIESSLHDMIRTGTSAHCDFRESGKAGIHLMRKAKESGVKSILLSRPEKQDEVKDLLTISDGIGLPSLNSFSDEEIRKISALTAKAKKFFSIHVAEVRNAQKSSIENTGKTEIQRALDFDPSFLIHGTWASDEDLTLMKKKGVPLVICGRANHLLSVGAPPLNQALEKGVEIWIGTDNVTACQPDMFRELSFDWALLRKNNSQVGSEEARALLKSATVNSSRGLRLPFGALEKGNKAVFTILGRKNNLINLKDPYVGIVNRARADNIRMVFCPDGEVRKFWLC</sequence>
<dbReference type="SUPFAM" id="SSF51338">
    <property type="entry name" value="Composite domain of metallo-dependent hydrolases"/>
    <property type="match status" value="1"/>
</dbReference>
<dbReference type="Gene3D" id="2.30.40.10">
    <property type="entry name" value="Urease, subunit C, domain 1"/>
    <property type="match status" value="1"/>
</dbReference>
<proteinExistence type="predicted"/>
<gene>
    <name evidence="2" type="ORF">AKJ48_01050</name>
</gene>
<dbReference type="InterPro" id="IPR006680">
    <property type="entry name" value="Amidohydro-rel"/>
</dbReference>
<dbReference type="InterPro" id="IPR011059">
    <property type="entry name" value="Metal-dep_hydrolase_composite"/>
</dbReference>
<dbReference type="Pfam" id="PF01979">
    <property type="entry name" value="Amidohydro_1"/>
    <property type="match status" value="1"/>
</dbReference>
<accession>A0A133VEN9</accession>
<dbReference type="AlphaFoldDB" id="A0A133VEN9"/>
<dbReference type="PANTHER" id="PTHR43794:SF5">
    <property type="entry name" value="CHLOROHYDROLASE FAMILY PROTEIN"/>
    <property type="match status" value="1"/>
</dbReference>
<dbReference type="InterPro" id="IPR050287">
    <property type="entry name" value="MTA/SAH_deaminase"/>
</dbReference>
<dbReference type="InterPro" id="IPR032466">
    <property type="entry name" value="Metal_Hydrolase"/>
</dbReference>
<dbReference type="SUPFAM" id="SSF51556">
    <property type="entry name" value="Metallo-dependent hydrolases"/>
    <property type="match status" value="1"/>
</dbReference>
<keyword evidence="3" id="KW-1185">Reference proteome</keyword>
<dbReference type="GO" id="GO:0016810">
    <property type="term" value="F:hydrolase activity, acting on carbon-nitrogen (but not peptide) bonds"/>
    <property type="evidence" value="ECO:0007669"/>
    <property type="project" value="InterPro"/>
</dbReference>